<feature type="transmembrane region" description="Helical" evidence="2">
    <location>
        <begin position="59"/>
        <end position="82"/>
    </location>
</feature>
<feature type="transmembrane region" description="Helical" evidence="2">
    <location>
        <begin position="214"/>
        <end position="235"/>
    </location>
</feature>
<sequence>MSESLSSPLKRISALDALRGFALLGIIVMHMLQQFGYRLAPSAEEILPYPHMDAAVQWIGSNLVMGRFINIFAFLFGMSLFIQMDKAAQKGIDFRGRFVWRMLLLMFFGLLCHSFYSVEIISVYGLFGILLLTLYRVKSWVLLLLCAALVLGAPRIAQVYHHNQQLPEQASLTERATDTEPQARRSPPEHIANPSFINSAKHNYAERLEGKLNYQFGFIGRGYVTFALFILGLLVGRSRFLERAQYHRRQLLLIFLGFTAATAAITALHAVMPEQNTRVFFRAEGVHLSGGLVLAQTLNDLSLITFSGALVSGFLALYYSERISRYLQLLAPYGRVALTNYIMQGVIGCILFAPWALGYTFSAWGAFALVILGLVIYIAQGIFSYIWLKHYLYGPLEWLWRSGTYLSIQPFSRKKLNR</sequence>
<feature type="domain" description="DUF418" evidence="3">
    <location>
        <begin position="236"/>
        <end position="406"/>
    </location>
</feature>
<organism evidence="4 5">
    <name type="scientific">Gilvimarinus japonicus</name>
    <dbReference type="NCBI Taxonomy" id="1796469"/>
    <lineage>
        <taxon>Bacteria</taxon>
        <taxon>Pseudomonadati</taxon>
        <taxon>Pseudomonadota</taxon>
        <taxon>Gammaproteobacteria</taxon>
        <taxon>Cellvibrionales</taxon>
        <taxon>Cellvibrionaceae</taxon>
        <taxon>Gilvimarinus</taxon>
    </lineage>
</organism>
<keyword evidence="2" id="KW-0472">Membrane</keyword>
<accession>A0ABV7HQE8</accession>
<feature type="transmembrane region" description="Helical" evidence="2">
    <location>
        <begin position="301"/>
        <end position="320"/>
    </location>
</feature>
<evidence type="ECO:0000313" key="4">
    <source>
        <dbReference type="EMBL" id="MFC3155041.1"/>
    </source>
</evidence>
<dbReference type="PANTHER" id="PTHR30590:SF2">
    <property type="entry name" value="INNER MEMBRANE PROTEIN"/>
    <property type="match status" value="1"/>
</dbReference>
<feature type="transmembrane region" description="Helical" evidence="2">
    <location>
        <begin position="103"/>
        <end position="135"/>
    </location>
</feature>
<dbReference type="Proteomes" id="UP001595548">
    <property type="component" value="Unassembled WGS sequence"/>
</dbReference>
<evidence type="ECO:0000256" key="1">
    <source>
        <dbReference type="SAM" id="MobiDB-lite"/>
    </source>
</evidence>
<dbReference type="PANTHER" id="PTHR30590">
    <property type="entry name" value="INNER MEMBRANE PROTEIN"/>
    <property type="match status" value="1"/>
</dbReference>
<reference evidence="5" key="1">
    <citation type="journal article" date="2019" name="Int. J. Syst. Evol. Microbiol.">
        <title>The Global Catalogue of Microorganisms (GCM) 10K type strain sequencing project: providing services to taxonomists for standard genome sequencing and annotation.</title>
        <authorList>
            <consortium name="The Broad Institute Genomics Platform"/>
            <consortium name="The Broad Institute Genome Sequencing Center for Infectious Disease"/>
            <person name="Wu L."/>
            <person name="Ma J."/>
        </authorList>
    </citation>
    <scope>NUCLEOTIDE SEQUENCE [LARGE SCALE GENOMIC DNA]</scope>
    <source>
        <strain evidence="5">KCTC 52141</strain>
    </source>
</reference>
<feature type="transmembrane region" description="Helical" evidence="2">
    <location>
        <begin position="251"/>
        <end position="272"/>
    </location>
</feature>
<gene>
    <name evidence="4" type="ORF">ACFOEB_07500</name>
</gene>
<name>A0ABV7HQE8_9GAMM</name>
<feature type="transmembrane region" description="Helical" evidence="2">
    <location>
        <begin position="341"/>
        <end position="357"/>
    </location>
</feature>
<dbReference type="RefSeq" id="WP_382415564.1">
    <property type="nucleotide sequence ID" value="NZ_AP031500.1"/>
</dbReference>
<evidence type="ECO:0000313" key="5">
    <source>
        <dbReference type="Proteomes" id="UP001595548"/>
    </source>
</evidence>
<dbReference type="InterPro" id="IPR052529">
    <property type="entry name" value="Bact_Transport_Assoc"/>
</dbReference>
<feature type="transmembrane region" description="Helical" evidence="2">
    <location>
        <begin position="21"/>
        <end position="39"/>
    </location>
</feature>
<feature type="compositionally biased region" description="Basic and acidic residues" evidence="1">
    <location>
        <begin position="175"/>
        <end position="188"/>
    </location>
</feature>
<feature type="transmembrane region" description="Helical" evidence="2">
    <location>
        <begin position="363"/>
        <end position="388"/>
    </location>
</feature>
<dbReference type="Pfam" id="PF04235">
    <property type="entry name" value="DUF418"/>
    <property type="match status" value="1"/>
</dbReference>
<feature type="region of interest" description="Disordered" evidence="1">
    <location>
        <begin position="171"/>
        <end position="195"/>
    </location>
</feature>
<protein>
    <submittedName>
        <fullName evidence="4">DUF418 domain-containing protein</fullName>
    </submittedName>
</protein>
<dbReference type="InterPro" id="IPR007349">
    <property type="entry name" value="DUF418"/>
</dbReference>
<comment type="caution">
    <text evidence="4">The sequence shown here is derived from an EMBL/GenBank/DDBJ whole genome shotgun (WGS) entry which is preliminary data.</text>
</comment>
<keyword evidence="5" id="KW-1185">Reference proteome</keyword>
<evidence type="ECO:0000259" key="3">
    <source>
        <dbReference type="Pfam" id="PF04235"/>
    </source>
</evidence>
<keyword evidence="2" id="KW-1133">Transmembrane helix</keyword>
<keyword evidence="2" id="KW-0812">Transmembrane</keyword>
<evidence type="ECO:0000256" key="2">
    <source>
        <dbReference type="SAM" id="Phobius"/>
    </source>
</evidence>
<proteinExistence type="predicted"/>
<dbReference type="EMBL" id="JBHRTL010000006">
    <property type="protein sequence ID" value="MFC3155041.1"/>
    <property type="molecule type" value="Genomic_DNA"/>
</dbReference>